<sequence length="116" mass="13121">MDLSQLTKGSSNMQPILLPSWRVENHARIKAPANSSKSTIQELRKSCNVQQPQHLESAEKGNPILISKSKKKDDVGMVTNRQLKDSKTYQAGHHTKGPYTTSEALHNEFRTIIFRH</sequence>
<accession>A0ACC0A2I4</accession>
<organism evidence="1 2">
    <name type="scientific">Catharanthus roseus</name>
    <name type="common">Madagascar periwinkle</name>
    <name type="synonym">Vinca rosea</name>
    <dbReference type="NCBI Taxonomy" id="4058"/>
    <lineage>
        <taxon>Eukaryota</taxon>
        <taxon>Viridiplantae</taxon>
        <taxon>Streptophyta</taxon>
        <taxon>Embryophyta</taxon>
        <taxon>Tracheophyta</taxon>
        <taxon>Spermatophyta</taxon>
        <taxon>Magnoliopsida</taxon>
        <taxon>eudicotyledons</taxon>
        <taxon>Gunneridae</taxon>
        <taxon>Pentapetalae</taxon>
        <taxon>asterids</taxon>
        <taxon>lamiids</taxon>
        <taxon>Gentianales</taxon>
        <taxon>Apocynaceae</taxon>
        <taxon>Rauvolfioideae</taxon>
        <taxon>Vinceae</taxon>
        <taxon>Catharanthinae</taxon>
        <taxon>Catharanthus</taxon>
    </lineage>
</organism>
<evidence type="ECO:0000313" key="1">
    <source>
        <dbReference type="EMBL" id="KAI5655093.1"/>
    </source>
</evidence>
<name>A0ACC0A2I4_CATRO</name>
<evidence type="ECO:0000313" key="2">
    <source>
        <dbReference type="Proteomes" id="UP001060085"/>
    </source>
</evidence>
<comment type="caution">
    <text evidence="1">The sequence shown here is derived from an EMBL/GenBank/DDBJ whole genome shotgun (WGS) entry which is preliminary data.</text>
</comment>
<keyword evidence="2" id="KW-1185">Reference proteome</keyword>
<dbReference type="Proteomes" id="UP001060085">
    <property type="component" value="Linkage Group LG07"/>
</dbReference>
<protein>
    <submittedName>
        <fullName evidence="1">Uncharacterized protein</fullName>
    </submittedName>
</protein>
<proteinExistence type="predicted"/>
<reference evidence="2" key="1">
    <citation type="journal article" date="2023" name="Nat. Plants">
        <title>Single-cell RNA sequencing provides a high-resolution roadmap for understanding the multicellular compartmentation of specialized metabolism.</title>
        <authorList>
            <person name="Sun S."/>
            <person name="Shen X."/>
            <person name="Li Y."/>
            <person name="Li Y."/>
            <person name="Wang S."/>
            <person name="Li R."/>
            <person name="Zhang H."/>
            <person name="Shen G."/>
            <person name="Guo B."/>
            <person name="Wei J."/>
            <person name="Xu J."/>
            <person name="St-Pierre B."/>
            <person name="Chen S."/>
            <person name="Sun C."/>
        </authorList>
    </citation>
    <scope>NUCLEOTIDE SEQUENCE [LARGE SCALE GENOMIC DNA]</scope>
</reference>
<gene>
    <name evidence="1" type="ORF">M9H77_32280</name>
</gene>
<dbReference type="EMBL" id="CM044707">
    <property type="protein sequence ID" value="KAI5655093.1"/>
    <property type="molecule type" value="Genomic_DNA"/>
</dbReference>